<dbReference type="InterPro" id="IPR003265">
    <property type="entry name" value="HhH-GPD_domain"/>
</dbReference>
<dbReference type="CDD" id="cd00056">
    <property type="entry name" value="ENDO3c"/>
    <property type="match status" value="1"/>
</dbReference>
<reference evidence="11 12" key="1">
    <citation type="submission" date="2015-11" db="EMBL/GenBank/DDBJ databases">
        <title>Evidence for parallel genomic evolution in an endosymbiosis of termite gut flagellates.</title>
        <authorList>
            <person name="Zheng H."/>
        </authorList>
    </citation>
    <scope>NUCLEOTIDE SEQUENCE [LARGE SCALE GENOMIC DNA]</scope>
    <source>
        <strain evidence="11 12">CET450</strain>
    </source>
</reference>
<keyword evidence="11" id="KW-0255">Endonuclease</keyword>
<dbReference type="Pfam" id="PF00730">
    <property type="entry name" value="HhH-GPD"/>
    <property type="match status" value="1"/>
</dbReference>
<dbReference type="Proteomes" id="UP000095237">
    <property type="component" value="Unassembled WGS sequence"/>
</dbReference>
<evidence type="ECO:0000259" key="10">
    <source>
        <dbReference type="SMART" id="SM00478"/>
    </source>
</evidence>
<evidence type="ECO:0000256" key="5">
    <source>
        <dbReference type="ARBA" id="ARBA00022801"/>
    </source>
</evidence>
<keyword evidence="2" id="KW-0004">4Fe-4S</keyword>
<dbReference type="AlphaFoldDB" id="A0A1E5IKF3"/>
<keyword evidence="3" id="KW-0479">Metal-binding</keyword>
<dbReference type="GO" id="GO:0019104">
    <property type="term" value="F:DNA N-glycosylase activity"/>
    <property type="evidence" value="ECO:0007669"/>
    <property type="project" value="UniProtKB-ARBA"/>
</dbReference>
<comment type="caution">
    <text evidence="11">The sequence shown here is derived from an EMBL/GenBank/DDBJ whole genome shotgun (WGS) entry which is preliminary data.</text>
</comment>
<keyword evidence="11" id="KW-0540">Nuclease</keyword>
<keyword evidence="6" id="KW-0408">Iron</keyword>
<dbReference type="SUPFAM" id="SSF48150">
    <property type="entry name" value="DNA-glycosylase"/>
    <property type="match status" value="1"/>
</dbReference>
<feature type="non-terminal residue" evidence="11">
    <location>
        <position position="170"/>
    </location>
</feature>
<accession>A0A1E5IKF3</accession>
<dbReference type="GO" id="GO:0051539">
    <property type="term" value="F:4 iron, 4 sulfur cluster binding"/>
    <property type="evidence" value="ECO:0007669"/>
    <property type="project" value="UniProtKB-KW"/>
</dbReference>
<evidence type="ECO:0000313" key="11">
    <source>
        <dbReference type="EMBL" id="OEG70885.1"/>
    </source>
</evidence>
<keyword evidence="4" id="KW-0227">DNA damage</keyword>
<evidence type="ECO:0000313" key="12">
    <source>
        <dbReference type="Proteomes" id="UP000095237"/>
    </source>
</evidence>
<dbReference type="PIRSF" id="PIRSF001435">
    <property type="entry name" value="Nth"/>
    <property type="match status" value="1"/>
</dbReference>
<protein>
    <submittedName>
        <fullName evidence="11">Endonuclease III</fullName>
    </submittedName>
</protein>
<evidence type="ECO:0000256" key="3">
    <source>
        <dbReference type="ARBA" id="ARBA00022723"/>
    </source>
</evidence>
<evidence type="ECO:0000256" key="1">
    <source>
        <dbReference type="ARBA" id="ARBA00008343"/>
    </source>
</evidence>
<dbReference type="SMART" id="SM00478">
    <property type="entry name" value="ENDO3c"/>
    <property type="match status" value="1"/>
</dbReference>
<dbReference type="InterPro" id="IPR011257">
    <property type="entry name" value="DNA_glycosylase"/>
</dbReference>
<evidence type="ECO:0000256" key="4">
    <source>
        <dbReference type="ARBA" id="ARBA00022763"/>
    </source>
</evidence>
<organism evidence="11 12">
    <name type="scientific">Endomicrobium trichonymphae</name>
    <dbReference type="NCBI Taxonomy" id="1408204"/>
    <lineage>
        <taxon>Bacteria</taxon>
        <taxon>Pseudomonadati</taxon>
        <taxon>Elusimicrobiota</taxon>
        <taxon>Endomicrobiia</taxon>
        <taxon>Endomicrobiales</taxon>
        <taxon>Endomicrobiaceae</taxon>
        <taxon>Candidatus Endomicrobiellum</taxon>
    </lineage>
</organism>
<comment type="similarity">
    <text evidence="1">Belongs to the Nth/MutY family.</text>
</comment>
<name>A0A1E5IKF3_ENDTX</name>
<keyword evidence="9" id="KW-0326">Glycosidase</keyword>
<feature type="domain" description="HhH-GPD" evidence="10">
    <location>
        <begin position="41"/>
        <end position="170"/>
    </location>
</feature>
<sequence length="170" mass="19206">MERNKKGYTVRIIKILEKNYGYVKCVLNFSSPFELLTATILSAQCTDERVNKITENLFKRYKNVEDYANADVLELENYVKSAGFFRSKAKNIIKSAQMVINKYNGDVPQTMEELLELSGGARKTANVVLGSAFGKSEGIAVDTHVIRIANLLKLTEYDDPVKIEKILMKT</sequence>
<dbReference type="PANTHER" id="PTHR10359">
    <property type="entry name" value="A/G-SPECIFIC ADENINE GLYCOSYLASE/ENDONUCLEASE III"/>
    <property type="match status" value="1"/>
</dbReference>
<keyword evidence="7" id="KW-0411">Iron-sulfur</keyword>
<dbReference type="Gene3D" id="1.10.340.30">
    <property type="entry name" value="Hypothetical protein, domain 2"/>
    <property type="match status" value="1"/>
</dbReference>
<keyword evidence="12" id="KW-1185">Reference proteome</keyword>
<evidence type="ECO:0000256" key="2">
    <source>
        <dbReference type="ARBA" id="ARBA00022485"/>
    </source>
</evidence>
<dbReference type="GO" id="GO:0046872">
    <property type="term" value="F:metal ion binding"/>
    <property type="evidence" value="ECO:0007669"/>
    <property type="project" value="UniProtKB-KW"/>
</dbReference>
<evidence type="ECO:0000256" key="6">
    <source>
        <dbReference type="ARBA" id="ARBA00023004"/>
    </source>
</evidence>
<dbReference type="GO" id="GO:0006285">
    <property type="term" value="P:base-excision repair, AP site formation"/>
    <property type="evidence" value="ECO:0007669"/>
    <property type="project" value="TreeGrafter"/>
</dbReference>
<evidence type="ECO:0000256" key="7">
    <source>
        <dbReference type="ARBA" id="ARBA00023014"/>
    </source>
</evidence>
<dbReference type="GO" id="GO:0004519">
    <property type="term" value="F:endonuclease activity"/>
    <property type="evidence" value="ECO:0007669"/>
    <property type="project" value="UniProtKB-KW"/>
</dbReference>
<evidence type="ECO:0000256" key="8">
    <source>
        <dbReference type="ARBA" id="ARBA00023204"/>
    </source>
</evidence>
<dbReference type="EMBL" id="LNVX01000289">
    <property type="protein sequence ID" value="OEG70885.1"/>
    <property type="molecule type" value="Genomic_DNA"/>
</dbReference>
<evidence type="ECO:0000256" key="9">
    <source>
        <dbReference type="ARBA" id="ARBA00023295"/>
    </source>
</evidence>
<proteinExistence type="inferred from homology"/>
<dbReference type="PANTHER" id="PTHR10359:SF18">
    <property type="entry name" value="ENDONUCLEASE III"/>
    <property type="match status" value="1"/>
</dbReference>
<keyword evidence="8" id="KW-0234">DNA repair</keyword>
<keyword evidence="5" id="KW-0378">Hydrolase</keyword>
<gene>
    <name evidence="11" type="ORF">ATZ36_00190</name>
</gene>
<dbReference type="FunFam" id="1.10.340.30:FF:000001">
    <property type="entry name" value="Endonuclease III"/>
    <property type="match status" value="1"/>
</dbReference>